<sequence>MSGVVGVGLRLAMGAALTVGVNLDSGGGFQDKVDRGEQDTYFREVLPKVASYDPNGSFGFGMDNDLKYNYYSVSLKNLSFVNQDLSRIQYKVLEIRDSAGNDVAAIKNLEELDDFSSEVQLKVKEDASHENLKYARFRLAIEIPAELKRETVPVEEGEHSLGRVNVKIESVMTDSWSETMMVDGQTTVKEHPVTSVSYSHNKSSLNDSQQVYVMGLNNQSYANISGTGDSSVNGVKSYHVTFEGKPSELELIDIVGMELFSYDLVVDLKTGNIMIDR</sequence>
<organism evidence="1 2">
    <name type="scientific">Kistimonas scapharcae</name>
    <dbReference type="NCBI Taxonomy" id="1036133"/>
    <lineage>
        <taxon>Bacteria</taxon>
        <taxon>Pseudomonadati</taxon>
        <taxon>Pseudomonadota</taxon>
        <taxon>Gammaproteobacteria</taxon>
        <taxon>Oceanospirillales</taxon>
        <taxon>Endozoicomonadaceae</taxon>
        <taxon>Kistimonas</taxon>
    </lineage>
</organism>
<protein>
    <submittedName>
        <fullName evidence="1">Uncharacterized protein</fullName>
    </submittedName>
</protein>
<dbReference type="RefSeq" id="WP_345197718.1">
    <property type="nucleotide sequence ID" value="NZ_BAABFL010000449.1"/>
</dbReference>
<comment type="caution">
    <text evidence="1">The sequence shown here is derived from an EMBL/GenBank/DDBJ whole genome shotgun (WGS) entry which is preliminary data.</text>
</comment>
<keyword evidence="2" id="KW-1185">Reference proteome</keyword>
<accession>A0ABP8V639</accession>
<name>A0ABP8V639_9GAMM</name>
<gene>
    <name evidence="1" type="ORF">GCM10023116_36410</name>
</gene>
<reference evidence="2" key="1">
    <citation type="journal article" date="2019" name="Int. J. Syst. Evol. Microbiol.">
        <title>The Global Catalogue of Microorganisms (GCM) 10K type strain sequencing project: providing services to taxonomists for standard genome sequencing and annotation.</title>
        <authorList>
            <consortium name="The Broad Institute Genomics Platform"/>
            <consortium name="The Broad Institute Genome Sequencing Center for Infectious Disease"/>
            <person name="Wu L."/>
            <person name="Ma J."/>
        </authorList>
    </citation>
    <scope>NUCLEOTIDE SEQUENCE [LARGE SCALE GENOMIC DNA]</scope>
    <source>
        <strain evidence="2">JCM 17805</strain>
    </source>
</reference>
<dbReference type="Proteomes" id="UP001500604">
    <property type="component" value="Unassembled WGS sequence"/>
</dbReference>
<proteinExistence type="predicted"/>
<dbReference type="EMBL" id="BAABFL010000449">
    <property type="protein sequence ID" value="GAA4651357.1"/>
    <property type="molecule type" value="Genomic_DNA"/>
</dbReference>
<evidence type="ECO:0000313" key="1">
    <source>
        <dbReference type="EMBL" id="GAA4651357.1"/>
    </source>
</evidence>
<evidence type="ECO:0000313" key="2">
    <source>
        <dbReference type="Proteomes" id="UP001500604"/>
    </source>
</evidence>